<evidence type="ECO:0000313" key="2">
    <source>
        <dbReference type="Proteomes" id="UP000008311"/>
    </source>
</evidence>
<dbReference type="EMBL" id="EQ990640">
    <property type="protein sequence ID" value="EEF22777.1"/>
    <property type="molecule type" value="Genomic_DNA"/>
</dbReference>
<dbReference type="InParanoid" id="B9TMY7"/>
<dbReference type="AntiFam" id="ANF00095">
    <property type="entry name" value="Shadow ORF (opposite ABC transporters)"/>
</dbReference>
<reference evidence="2" key="1">
    <citation type="journal article" date="2010" name="Nat. Biotechnol.">
        <title>Draft genome sequence of the oilseed species Ricinus communis.</title>
        <authorList>
            <person name="Chan A.P."/>
            <person name="Crabtree J."/>
            <person name="Zhao Q."/>
            <person name="Lorenzi H."/>
            <person name="Orvis J."/>
            <person name="Puiu D."/>
            <person name="Melake-Berhan A."/>
            <person name="Jones K.M."/>
            <person name="Redman J."/>
            <person name="Chen G."/>
            <person name="Cahoon E.B."/>
            <person name="Gedil M."/>
            <person name="Stanke M."/>
            <person name="Haas B.J."/>
            <person name="Wortman J.R."/>
            <person name="Fraser-Liggett C.M."/>
            <person name="Ravel J."/>
            <person name="Rabinowicz P.D."/>
        </authorList>
    </citation>
    <scope>NUCLEOTIDE SEQUENCE [LARGE SCALE GENOMIC DNA]</scope>
    <source>
        <strain evidence="2">cv. Hale</strain>
    </source>
</reference>
<organism evidence="1 2">
    <name type="scientific">Ricinus communis</name>
    <name type="common">Castor bean</name>
    <dbReference type="NCBI Taxonomy" id="3988"/>
    <lineage>
        <taxon>Eukaryota</taxon>
        <taxon>Viridiplantae</taxon>
        <taxon>Streptophyta</taxon>
        <taxon>Embryophyta</taxon>
        <taxon>Tracheophyta</taxon>
        <taxon>Spermatophyta</taxon>
        <taxon>Magnoliopsida</taxon>
        <taxon>eudicotyledons</taxon>
        <taxon>Gunneridae</taxon>
        <taxon>Pentapetalae</taxon>
        <taxon>rosids</taxon>
        <taxon>fabids</taxon>
        <taxon>Malpighiales</taxon>
        <taxon>Euphorbiaceae</taxon>
        <taxon>Acalyphoideae</taxon>
        <taxon>Acalypheae</taxon>
        <taxon>Ricinus</taxon>
    </lineage>
</organism>
<accession>B9TMY7</accession>
<dbReference type="Proteomes" id="UP000008311">
    <property type="component" value="Unassembled WGS sequence"/>
</dbReference>
<dbReference type="AlphaFoldDB" id="B9TMY7"/>
<feature type="non-terminal residue" evidence="1">
    <location>
        <position position="97"/>
    </location>
</feature>
<feature type="non-terminal residue" evidence="1">
    <location>
        <position position="1"/>
    </location>
</feature>
<dbReference type="AntiFam" id="ANF00142">
    <property type="entry name" value="Shadow ORF (opposite yadG)"/>
</dbReference>
<proteinExistence type="predicted"/>
<evidence type="ECO:0000313" key="1">
    <source>
        <dbReference type="EMBL" id="EEF22777.1"/>
    </source>
</evidence>
<sequence>FGQRAFGDQAALADDADALSKAFRHLEDVCRQDHGAALFDVRHEQVFYLARRGRVQPGQRLVEDQELGFVDQRAGQRQLLLHPARKPFRQFVRVLRE</sequence>
<keyword evidence="2" id="KW-1185">Reference proteome</keyword>
<protein>
    <submittedName>
        <fullName evidence="1">Uncharacterized protein</fullName>
    </submittedName>
</protein>
<gene>
    <name evidence="1" type="ORF">RCOM_2106830</name>
</gene>
<name>B9TMY7_RICCO</name>